<dbReference type="InParanoid" id="A0A1I4H909"/>
<dbReference type="EMBL" id="FOSW01000010">
    <property type="protein sequence ID" value="SFL37896.1"/>
    <property type="molecule type" value="Genomic_DNA"/>
</dbReference>
<evidence type="ECO:0000259" key="1">
    <source>
        <dbReference type="SMART" id="SM00382"/>
    </source>
</evidence>
<dbReference type="SMART" id="SM00382">
    <property type="entry name" value="AAA"/>
    <property type="match status" value="1"/>
</dbReference>
<dbReference type="Proteomes" id="UP000199152">
    <property type="component" value="Unassembled WGS sequence"/>
</dbReference>
<dbReference type="InterPro" id="IPR027417">
    <property type="entry name" value="P-loop_NTPase"/>
</dbReference>
<dbReference type="Pfam" id="PF09848">
    <property type="entry name" value="SLFN-g3_helicase"/>
    <property type="match status" value="1"/>
</dbReference>
<organism evidence="2 3">
    <name type="scientific">Geodermatophilus ruber</name>
    <dbReference type="NCBI Taxonomy" id="504800"/>
    <lineage>
        <taxon>Bacteria</taxon>
        <taxon>Bacillati</taxon>
        <taxon>Actinomycetota</taxon>
        <taxon>Actinomycetes</taxon>
        <taxon>Geodermatophilales</taxon>
        <taxon>Geodermatophilaceae</taxon>
        <taxon>Geodermatophilus</taxon>
    </lineage>
</organism>
<dbReference type="SUPFAM" id="SSF52540">
    <property type="entry name" value="P-loop containing nucleoside triphosphate hydrolases"/>
    <property type="match status" value="1"/>
</dbReference>
<sequence>MPLLRTSARGLADLAREGRASAALAEQMSFQLKRRASAAEMRSWDASLRVLADDLLQAGLGQVEVLLEYQLPLSSKRIDVVLAGRHPHRDAPSYVIVELKQWTEASEFEDDAELVLQPSYGPRPILHPVAQVRAYAEYLLDFTAVLHGTTDVLAGAAYLHNATTAKVGELFNYPQDELGRLFTGQNHGEWLDFLRSRFASTDGSVHADRLLHSTIAPSKQLMAVAAEEVRRREQFVLLDEQRVAFDLVMHEVEKARASDHKSVVIVSGGPGSGKSVIALSLLGELNRRGRSAIHATGSRSFTQTLRKVAGRGSRQVQSLFKYFNSFTDADKNGFDVLIADEAHRLRETSANRWTRADQRTGKAQVDELIDAARVPVFLLDQNQVVRPGELGTVKDIEKAARKRGLAVHHVDLSAQYRCGGSEAYIDWVERLLGLKPGGPVRWDGDPNFEVRVVDSPSAMERALEAKLAEHFGARMAAGYCWPWSDPRKDGTLVPDVQIGDWARPWNLKGERSVGGAPPSALWASEPAGFGQIGCVYTAQGFEYDWNGVLLGSDLVWRTDRWVAVRSANRDPDFRNAMRVSDREFDALVRNVYKVLLSRGMRGTLLYSTDAETHAFLHSLVDAHNSGRTS</sequence>
<evidence type="ECO:0000313" key="3">
    <source>
        <dbReference type="Proteomes" id="UP000199152"/>
    </source>
</evidence>
<dbReference type="CDD" id="cd00009">
    <property type="entry name" value="AAA"/>
    <property type="match status" value="1"/>
</dbReference>
<name>A0A1I4H909_9ACTN</name>
<gene>
    <name evidence="2" type="ORF">SAMN04488085_11061</name>
</gene>
<proteinExistence type="predicted"/>
<feature type="domain" description="AAA+ ATPase" evidence="1">
    <location>
        <begin position="260"/>
        <end position="389"/>
    </location>
</feature>
<dbReference type="RefSeq" id="WP_218146294.1">
    <property type="nucleotide sequence ID" value="NZ_FOSW01000010.1"/>
</dbReference>
<dbReference type="InterPro" id="IPR018647">
    <property type="entry name" value="SLFN_3-like_DNA/RNA_helicase"/>
</dbReference>
<dbReference type="Gene3D" id="3.40.50.300">
    <property type="entry name" value="P-loop containing nucleotide triphosphate hydrolases"/>
    <property type="match status" value="1"/>
</dbReference>
<dbReference type="AlphaFoldDB" id="A0A1I4H909"/>
<protein>
    <recommendedName>
        <fullName evidence="1">AAA+ ATPase domain-containing protein</fullName>
    </recommendedName>
</protein>
<keyword evidence="3" id="KW-1185">Reference proteome</keyword>
<dbReference type="InterPro" id="IPR003593">
    <property type="entry name" value="AAA+_ATPase"/>
</dbReference>
<reference evidence="2 3" key="1">
    <citation type="submission" date="2016-10" db="EMBL/GenBank/DDBJ databases">
        <authorList>
            <person name="de Groot N.N."/>
        </authorList>
    </citation>
    <scope>NUCLEOTIDE SEQUENCE [LARGE SCALE GENOMIC DNA]</scope>
    <source>
        <strain evidence="2 3">DSM 45317</strain>
    </source>
</reference>
<accession>A0A1I4H909</accession>
<evidence type="ECO:0000313" key="2">
    <source>
        <dbReference type="EMBL" id="SFL37896.1"/>
    </source>
</evidence>